<evidence type="ECO:0000313" key="3">
    <source>
        <dbReference type="Proteomes" id="UP001081709"/>
    </source>
</evidence>
<reference evidence="2" key="1">
    <citation type="submission" date="2022-11" db="EMBL/GenBank/DDBJ databases">
        <title>Corynebacterium sp. isolated from Penguins.</title>
        <authorList>
            <person name="Sedlar K."/>
            <person name="Svec P."/>
        </authorList>
    </citation>
    <scope>NUCLEOTIDE SEQUENCE</scope>
    <source>
        <strain evidence="2">P7003</strain>
    </source>
</reference>
<sequence>MRMSEEPFVQLDPPPGRLLPGDASEGGQHRRDPGRRPPRRTGARTGHTGLRLVRLVHLAHRGIHLRQARPDISPTGCGATKALLHAQGHRIRGRATGVYRDTDAPEQHASPHDAATTAVIPTRGVLAGARTALILSGIAPDVQIVPRILFAHIARMFPDGAPEQDLLRAAVTA</sequence>
<feature type="region of interest" description="Disordered" evidence="1">
    <location>
        <begin position="1"/>
        <end position="49"/>
    </location>
</feature>
<protein>
    <submittedName>
        <fullName evidence="2">Uncharacterized protein</fullName>
    </submittedName>
</protein>
<name>A0ABT3WWE0_9CORY</name>
<dbReference type="Proteomes" id="UP001081709">
    <property type="component" value="Unassembled WGS sequence"/>
</dbReference>
<organism evidence="2 3">
    <name type="scientific">Corynebacterium pygosceleis</name>
    <dbReference type="NCBI Taxonomy" id="2800406"/>
    <lineage>
        <taxon>Bacteria</taxon>
        <taxon>Bacillati</taxon>
        <taxon>Actinomycetota</taxon>
        <taxon>Actinomycetes</taxon>
        <taxon>Mycobacteriales</taxon>
        <taxon>Corynebacteriaceae</taxon>
        <taxon>Corynebacterium</taxon>
    </lineage>
</organism>
<evidence type="ECO:0000256" key="1">
    <source>
        <dbReference type="SAM" id="MobiDB-lite"/>
    </source>
</evidence>
<accession>A0ABT3WWE0</accession>
<evidence type="ECO:0000313" key="2">
    <source>
        <dbReference type="EMBL" id="MCX7445535.1"/>
    </source>
</evidence>
<dbReference type="RefSeq" id="WP_267186719.1">
    <property type="nucleotide sequence ID" value="NZ_JAPMKV010000006.1"/>
</dbReference>
<gene>
    <name evidence="2" type="ORF">OS125_09820</name>
</gene>
<dbReference type="EMBL" id="JAPMKV010000006">
    <property type="protein sequence ID" value="MCX7445535.1"/>
    <property type="molecule type" value="Genomic_DNA"/>
</dbReference>
<comment type="caution">
    <text evidence="2">The sequence shown here is derived from an EMBL/GenBank/DDBJ whole genome shotgun (WGS) entry which is preliminary data.</text>
</comment>
<keyword evidence="3" id="KW-1185">Reference proteome</keyword>
<proteinExistence type="predicted"/>